<dbReference type="EMBL" id="CAJOBE010006580">
    <property type="protein sequence ID" value="CAF4010990.1"/>
    <property type="molecule type" value="Genomic_DNA"/>
</dbReference>
<dbReference type="EMBL" id="CAJOAX010003644">
    <property type="protein sequence ID" value="CAF3865654.1"/>
    <property type="molecule type" value="Genomic_DNA"/>
</dbReference>
<dbReference type="Proteomes" id="UP000663874">
    <property type="component" value="Unassembled WGS sequence"/>
</dbReference>
<evidence type="ECO:0000313" key="7">
    <source>
        <dbReference type="EMBL" id="CAF3865654.1"/>
    </source>
</evidence>
<dbReference type="EMBL" id="CAJNOH010000373">
    <property type="protein sequence ID" value="CAF1018760.1"/>
    <property type="molecule type" value="Genomic_DNA"/>
</dbReference>
<proteinExistence type="predicted"/>
<dbReference type="EMBL" id="CAJOBD010006716">
    <property type="protein sequence ID" value="CAF4068262.1"/>
    <property type="molecule type" value="Genomic_DNA"/>
</dbReference>
<dbReference type="EMBL" id="CAJNOL010000594">
    <property type="protein sequence ID" value="CAF1130513.1"/>
    <property type="molecule type" value="Genomic_DNA"/>
</dbReference>
<evidence type="ECO:0000313" key="6">
    <source>
        <dbReference type="EMBL" id="CAF1293987.1"/>
    </source>
</evidence>
<dbReference type="Proteomes" id="UP000663836">
    <property type="component" value="Unassembled WGS sequence"/>
</dbReference>
<reference evidence="4" key="1">
    <citation type="submission" date="2021-02" db="EMBL/GenBank/DDBJ databases">
        <authorList>
            <person name="Nowell W R."/>
        </authorList>
    </citation>
    <scope>NUCLEOTIDE SEQUENCE</scope>
</reference>
<evidence type="ECO:0000256" key="1">
    <source>
        <dbReference type="SAM" id="SignalP"/>
    </source>
</evidence>
<dbReference type="Proteomes" id="UP000663889">
    <property type="component" value="Unassembled WGS sequence"/>
</dbReference>
<dbReference type="Proteomes" id="UP000663823">
    <property type="component" value="Unassembled WGS sequence"/>
</dbReference>
<protein>
    <submittedName>
        <fullName evidence="4">Uncharacterized protein</fullName>
    </submittedName>
</protein>
<dbReference type="EMBL" id="CAJNOT010002199">
    <property type="protein sequence ID" value="CAF1293987.1"/>
    <property type="molecule type" value="Genomic_DNA"/>
</dbReference>
<feature type="signal peptide" evidence="1">
    <location>
        <begin position="1"/>
        <end position="19"/>
    </location>
</feature>
<dbReference type="Proteomes" id="UP000663870">
    <property type="component" value="Unassembled WGS sequence"/>
</dbReference>
<evidence type="ECO:0000313" key="4">
    <source>
        <dbReference type="EMBL" id="CAF1136029.1"/>
    </source>
</evidence>
<comment type="caution">
    <text evidence="4">The sequence shown here is derived from an EMBL/GenBank/DDBJ whole genome shotgun (WGS) entry which is preliminary data.</text>
</comment>
<organism evidence="4 10">
    <name type="scientific">Rotaria sordida</name>
    <dbReference type="NCBI Taxonomy" id="392033"/>
    <lineage>
        <taxon>Eukaryota</taxon>
        <taxon>Metazoa</taxon>
        <taxon>Spiralia</taxon>
        <taxon>Gnathifera</taxon>
        <taxon>Rotifera</taxon>
        <taxon>Eurotatoria</taxon>
        <taxon>Bdelloidea</taxon>
        <taxon>Philodinida</taxon>
        <taxon>Philodinidae</taxon>
        <taxon>Rotaria</taxon>
    </lineage>
</organism>
<dbReference type="Proteomes" id="UP000663864">
    <property type="component" value="Unassembled WGS sequence"/>
</dbReference>
<dbReference type="AlphaFoldDB" id="A0A814RMK7"/>
<keyword evidence="1" id="KW-0732">Signal</keyword>
<dbReference type="EMBL" id="CAJNOL010000607">
    <property type="protein sequence ID" value="CAF1136029.1"/>
    <property type="molecule type" value="Genomic_DNA"/>
</dbReference>
<accession>A0A814RMK7</accession>
<dbReference type="EMBL" id="CAJNOU010001922">
    <property type="protein sequence ID" value="CAF1269651.1"/>
    <property type="molecule type" value="Genomic_DNA"/>
</dbReference>
<evidence type="ECO:0000313" key="10">
    <source>
        <dbReference type="Proteomes" id="UP000663870"/>
    </source>
</evidence>
<keyword evidence="10" id="KW-1185">Reference proteome</keyword>
<dbReference type="Proteomes" id="UP000663854">
    <property type="component" value="Unassembled WGS sequence"/>
</dbReference>
<evidence type="ECO:0000313" key="9">
    <source>
        <dbReference type="EMBL" id="CAF4068262.1"/>
    </source>
</evidence>
<evidence type="ECO:0000313" key="5">
    <source>
        <dbReference type="EMBL" id="CAF1269651.1"/>
    </source>
</evidence>
<evidence type="ECO:0000313" key="2">
    <source>
        <dbReference type="EMBL" id="CAF1018760.1"/>
    </source>
</evidence>
<evidence type="ECO:0000313" key="8">
    <source>
        <dbReference type="EMBL" id="CAF4010990.1"/>
    </source>
</evidence>
<sequence>MHKLFLVVLLTGFILSSEAFLGGIRRTCHCKAVSDTVHFPFHKWKISSCAFCTCSNPAMANCEQACQDMVKNYANTGCGKTVRGSKTVYKYDAGGCGKGVGKEVYSCA</sequence>
<gene>
    <name evidence="8" type="ORF">FNK824_LOCUS26500</name>
    <name evidence="9" type="ORF">JBS370_LOCUS29996</name>
    <name evidence="3" type="ORF">JXQ802_LOCUS20677</name>
    <name evidence="4" type="ORF">JXQ802_LOCUS20960</name>
    <name evidence="7" type="ORF">OTI717_LOCUS21939</name>
    <name evidence="2" type="ORF">PYM288_LOCUS15500</name>
    <name evidence="5" type="ORF">SEV965_LOCUS24680</name>
    <name evidence="6" type="ORF">ZHD862_LOCUS27602</name>
</gene>
<evidence type="ECO:0000313" key="3">
    <source>
        <dbReference type="EMBL" id="CAF1130513.1"/>
    </source>
</evidence>
<name>A0A814RMK7_9BILA</name>
<feature type="chain" id="PRO_5044131986" evidence="1">
    <location>
        <begin position="20"/>
        <end position="108"/>
    </location>
</feature>